<proteinExistence type="predicted"/>
<dbReference type="RefSeq" id="XP_002910542.1">
    <property type="nucleotide sequence ID" value="XM_002910496.1"/>
</dbReference>
<evidence type="ECO:0000313" key="1">
    <source>
        <dbReference type="EMBL" id="EFI27048.1"/>
    </source>
</evidence>
<evidence type="ECO:0000313" key="2">
    <source>
        <dbReference type="Proteomes" id="UP000001861"/>
    </source>
</evidence>
<accession>D6RPM8</accession>
<dbReference type="HOGENOM" id="CLU_2704710_0_0_1"/>
<dbReference type="AlphaFoldDB" id="D6RPM8"/>
<keyword evidence="2" id="KW-1185">Reference proteome</keyword>
<gene>
    <name evidence="1" type="ORF">CC1G_15181</name>
</gene>
<organism evidence="1 2">
    <name type="scientific">Coprinopsis cinerea (strain Okayama-7 / 130 / ATCC MYA-4618 / FGSC 9003)</name>
    <name type="common">Inky cap fungus</name>
    <name type="synonym">Hormographiella aspergillata</name>
    <dbReference type="NCBI Taxonomy" id="240176"/>
    <lineage>
        <taxon>Eukaryota</taxon>
        <taxon>Fungi</taxon>
        <taxon>Dikarya</taxon>
        <taxon>Basidiomycota</taxon>
        <taxon>Agaricomycotina</taxon>
        <taxon>Agaricomycetes</taxon>
        <taxon>Agaricomycetidae</taxon>
        <taxon>Agaricales</taxon>
        <taxon>Agaricineae</taxon>
        <taxon>Psathyrellaceae</taxon>
        <taxon>Coprinopsis</taxon>
    </lineage>
</organism>
<dbReference type="InParanoid" id="D6RPM8"/>
<sequence>MYTPSKPYIVAEYETTYSRFENVGVAARTIGPGGARAEDRITMLSKSNVLQGGGERTYITCVIQVHGDEAKKR</sequence>
<reference evidence="1 2" key="1">
    <citation type="journal article" date="2010" name="Proc. Natl. Acad. Sci. U.S.A.">
        <title>Insights into evolution of multicellular fungi from the assembled chromosomes of the mushroom Coprinopsis cinerea (Coprinus cinereus).</title>
        <authorList>
            <person name="Stajich J.E."/>
            <person name="Wilke S.K."/>
            <person name="Ahren D."/>
            <person name="Au C.H."/>
            <person name="Birren B.W."/>
            <person name="Borodovsky M."/>
            <person name="Burns C."/>
            <person name="Canback B."/>
            <person name="Casselton L.A."/>
            <person name="Cheng C.K."/>
            <person name="Deng J."/>
            <person name="Dietrich F.S."/>
            <person name="Fargo D.C."/>
            <person name="Farman M.L."/>
            <person name="Gathman A.C."/>
            <person name="Goldberg J."/>
            <person name="Guigo R."/>
            <person name="Hoegger P.J."/>
            <person name="Hooker J.B."/>
            <person name="Huggins A."/>
            <person name="James T.Y."/>
            <person name="Kamada T."/>
            <person name="Kilaru S."/>
            <person name="Kodira C."/>
            <person name="Kues U."/>
            <person name="Kupfer D."/>
            <person name="Kwan H.S."/>
            <person name="Lomsadze A."/>
            <person name="Li W."/>
            <person name="Lilly W.W."/>
            <person name="Ma L.J."/>
            <person name="Mackey A.J."/>
            <person name="Manning G."/>
            <person name="Martin F."/>
            <person name="Muraguchi H."/>
            <person name="Natvig D.O."/>
            <person name="Palmerini H."/>
            <person name="Ramesh M.A."/>
            <person name="Rehmeyer C.J."/>
            <person name="Roe B.A."/>
            <person name="Shenoy N."/>
            <person name="Stanke M."/>
            <person name="Ter-Hovhannisyan V."/>
            <person name="Tunlid A."/>
            <person name="Velagapudi R."/>
            <person name="Vision T.J."/>
            <person name="Zeng Q."/>
            <person name="Zolan M.E."/>
            <person name="Pukkila P.J."/>
        </authorList>
    </citation>
    <scope>NUCLEOTIDE SEQUENCE [LARGE SCALE GENOMIC DNA]</scope>
    <source>
        <strain evidence="2">Okayama-7 / 130 / ATCC MYA-4618 / FGSC 9003</strain>
    </source>
</reference>
<dbReference type="GeneID" id="9380049"/>
<comment type="caution">
    <text evidence="1">The sequence shown here is derived from an EMBL/GenBank/DDBJ whole genome shotgun (WGS) entry which is preliminary data.</text>
</comment>
<dbReference type="Proteomes" id="UP000001861">
    <property type="component" value="Unassembled WGS sequence"/>
</dbReference>
<dbReference type="KEGG" id="cci:CC1G_15181"/>
<name>D6RPM8_COPC7</name>
<protein>
    <submittedName>
        <fullName evidence="1">Uncharacterized protein</fullName>
    </submittedName>
</protein>
<dbReference type="EMBL" id="AACS02000009">
    <property type="protein sequence ID" value="EFI27048.1"/>
    <property type="molecule type" value="Genomic_DNA"/>
</dbReference>
<dbReference type="VEuPathDB" id="FungiDB:CC1G_15181"/>